<keyword evidence="10" id="KW-1185">Reference proteome</keyword>
<dbReference type="Proteomes" id="UP001159042">
    <property type="component" value="Unassembled WGS sequence"/>
</dbReference>
<dbReference type="InterPro" id="IPR015865">
    <property type="entry name" value="Riboflavin_kinase_bac/euk"/>
</dbReference>
<gene>
    <name evidence="9" type="ORF">NQ315_007216</name>
</gene>
<reference evidence="9 10" key="1">
    <citation type="journal article" date="2023" name="Insect Mol. Biol.">
        <title>Genome sequencing provides insights into the evolution of gene families encoding plant cell wall-degrading enzymes in longhorned beetles.</title>
        <authorList>
            <person name="Shin N.R."/>
            <person name="Okamura Y."/>
            <person name="Kirsch R."/>
            <person name="Pauchet Y."/>
        </authorList>
    </citation>
    <scope>NUCLEOTIDE SEQUENCE [LARGE SCALE GENOMIC DNA]</scope>
    <source>
        <strain evidence="9">EAD_L_NR</strain>
    </source>
</reference>
<evidence type="ECO:0000256" key="1">
    <source>
        <dbReference type="ARBA" id="ARBA00005201"/>
    </source>
</evidence>
<proteinExistence type="predicted"/>
<evidence type="ECO:0000256" key="5">
    <source>
        <dbReference type="ARBA" id="ARBA00022679"/>
    </source>
</evidence>
<dbReference type="Gene3D" id="2.40.30.30">
    <property type="entry name" value="Riboflavin kinase-like"/>
    <property type="match status" value="1"/>
</dbReference>
<dbReference type="SMART" id="SM00904">
    <property type="entry name" value="Flavokinase"/>
    <property type="match status" value="1"/>
</dbReference>
<keyword evidence="7" id="KW-0067">ATP-binding</keyword>
<keyword evidence="4" id="KW-0288">FMN</keyword>
<name>A0AAV8WE64_9CUCU</name>
<evidence type="ECO:0000256" key="3">
    <source>
        <dbReference type="ARBA" id="ARBA00022630"/>
    </source>
</evidence>
<dbReference type="FunFam" id="2.40.30.30:FF:000005">
    <property type="entry name" value="Haloacid dehalogenase-like hydrolase domain-containing protein 1A"/>
    <property type="match status" value="1"/>
</dbReference>
<dbReference type="PANTHER" id="PTHR22749:SF6">
    <property type="entry name" value="RIBOFLAVIN KINASE"/>
    <property type="match status" value="1"/>
</dbReference>
<dbReference type="InterPro" id="IPR023468">
    <property type="entry name" value="Riboflavin_kinase"/>
</dbReference>
<evidence type="ECO:0000313" key="10">
    <source>
        <dbReference type="Proteomes" id="UP001159042"/>
    </source>
</evidence>
<feature type="non-terminal residue" evidence="9">
    <location>
        <position position="1"/>
    </location>
</feature>
<evidence type="ECO:0000256" key="4">
    <source>
        <dbReference type="ARBA" id="ARBA00022643"/>
    </source>
</evidence>
<dbReference type="EMBL" id="JANEYG010000003">
    <property type="protein sequence ID" value="KAJ8924420.1"/>
    <property type="molecule type" value="Genomic_DNA"/>
</dbReference>
<dbReference type="AlphaFoldDB" id="A0AAV8WE64"/>
<evidence type="ECO:0000259" key="8">
    <source>
        <dbReference type="SMART" id="SM00904"/>
    </source>
</evidence>
<dbReference type="GO" id="GO:0005524">
    <property type="term" value="F:ATP binding"/>
    <property type="evidence" value="ECO:0007669"/>
    <property type="project" value="UniProtKB-KW"/>
</dbReference>
<keyword evidence="3" id="KW-0285">Flavoprotein</keyword>
<dbReference type="PANTHER" id="PTHR22749">
    <property type="entry name" value="RIBOFLAVIN KINASE/FMN ADENYLYLTRANSFERASE"/>
    <property type="match status" value="1"/>
</dbReference>
<evidence type="ECO:0000256" key="7">
    <source>
        <dbReference type="ARBA" id="ARBA00022840"/>
    </source>
</evidence>
<dbReference type="InterPro" id="IPR023465">
    <property type="entry name" value="Riboflavin_kinase_dom_sf"/>
</dbReference>
<evidence type="ECO:0000313" key="9">
    <source>
        <dbReference type="EMBL" id="KAJ8924420.1"/>
    </source>
</evidence>
<evidence type="ECO:0000256" key="2">
    <source>
        <dbReference type="ARBA" id="ARBA00012105"/>
    </source>
</evidence>
<accession>A0AAV8WE64</accession>
<dbReference type="SUPFAM" id="SSF82114">
    <property type="entry name" value="Riboflavin kinase-like"/>
    <property type="match status" value="1"/>
</dbReference>
<evidence type="ECO:0000256" key="6">
    <source>
        <dbReference type="ARBA" id="ARBA00022741"/>
    </source>
</evidence>
<feature type="domain" description="Riboflavin kinase" evidence="8">
    <location>
        <begin position="98"/>
        <end position="226"/>
    </location>
</feature>
<organism evidence="9 10">
    <name type="scientific">Exocentrus adspersus</name>
    <dbReference type="NCBI Taxonomy" id="1586481"/>
    <lineage>
        <taxon>Eukaryota</taxon>
        <taxon>Metazoa</taxon>
        <taxon>Ecdysozoa</taxon>
        <taxon>Arthropoda</taxon>
        <taxon>Hexapoda</taxon>
        <taxon>Insecta</taxon>
        <taxon>Pterygota</taxon>
        <taxon>Neoptera</taxon>
        <taxon>Endopterygota</taxon>
        <taxon>Coleoptera</taxon>
        <taxon>Polyphaga</taxon>
        <taxon>Cucujiformia</taxon>
        <taxon>Chrysomeloidea</taxon>
        <taxon>Cerambycidae</taxon>
        <taxon>Lamiinae</taxon>
        <taxon>Acanthocinini</taxon>
        <taxon>Exocentrus</taxon>
    </lineage>
</organism>
<dbReference type="GO" id="GO:0009398">
    <property type="term" value="P:FMN biosynthetic process"/>
    <property type="evidence" value="ECO:0007669"/>
    <property type="project" value="TreeGrafter"/>
</dbReference>
<dbReference type="EC" id="2.7.1.26" evidence="2"/>
<protein>
    <recommendedName>
        <fullName evidence="2">riboflavin kinase</fullName>
        <ecNumber evidence="2">2.7.1.26</ecNumber>
    </recommendedName>
</protein>
<keyword evidence="5" id="KW-0808">Transferase</keyword>
<dbReference type="GO" id="GO:0009231">
    <property type="term" value="P:riboflavin biosynthetic process"/>
    <property type="evidence" value="ECO:0007669"/>
    <property type="project" value="InterPro"/>
</dbReference>
<comment type="pathway">
    <text evidence="1">Cofactor biosynthesis; FMN biosynthesis; FMN from riboflavin (ATP route): step 1/1.</text>
</comment>
<dbReference type="Pfam" id="PF01687">
    <property type="entry name" value="Flavokinase"/>
    <property type="match status" value="1"/>
</dbReference>
<dbReference type="GO" id="GO:0008531">
    <property type="term" value="F:riboflavin kinase activity"/>
    <property type="evidence" value="ECO:0007669"/>
    <property type="project" value="UniProtKB-EC"/>
</dbReference>
<comment type="caution">
    <text evidence="9">The sequence shown here is derived from an EMBL/GenBank/DDBJ whole genome shotgun (WGS) entry which is preliminary data.</text>
</comment>
<sequence length="241" mass="28184">PFLEVLPFYCYSNEHKSIEPKPCNRINCKYSLRCISIERALGNRKYHTKQPYLAYSRRYLYEKYRVVTHTRRIISKKTGWLFHSARRARRLLVMVHKALPYFAKGEVVKGFGRGSKELGCPTANYPEDVVKKLPDEIETGVYYGLASVDKGDVHNMVLSIGFNPYYNGTVKTMETHILHNFDEDFYGKELRVVLLGYIRPQIKFNSLDEFKQKISEDIAYAISELGKTEFSKYKDNTFFKD</sequence>
<dbReference type="GO" id="GO:0005739">
    <property type="term" value="C:mitochondrion"/>
    <property type="evidence" value="ECO:0007669"/>
    <property type="project" value="TreeGrafter"/>
</dbReference>
<keyword evidence="6" id="KW-0547">Nucleotide-binding</keyword>